<dbReference type="InterPro" id="IPR036259">
    <property type="entry name" value="MFS_trans_sf"/>
</dbReference>
<proteinExistence type="predicted"/>
<evidence type="ECO:0000256" key="4">
    <source>
        <dbReference type="ARBA" id="ARBA00023136"/>
    </source>
</evidence>
<keyword evidence="2 5" id="KW-0812">Transmembrane</keyword>
<dbReference type="AlphaFoldDB" id="A0A561T125"/>
<feature type="transmembrane region" description="Helical" evidence="5">
    <location>
        <begin position="156"/>
        <end position="174"/>
    </location>
</feature>
<sequence>MAESVDARDARPVVDVVPLIENQKVGRFWVVLFAVAWAVTFLDGFDLQIISFAGRYIQESFALSNTQLGTLGTVGVVGTLLGGIALGYLGDRVGRKPAIVVSTIGFGVFMLLFAVAQDYAQLVVLRFATGVFLGGALPLVWAVVTEFAPARLRSTSVVITMIGYSLGSASGGPISNALIPRFGWEAVFIAGGVASLLAVVPVVLFLPESVKFLAQKDLHHQRIAGILRRALPDVTVPAGARFVVGTGPRRDRTRFTPADLFRGGRLALITPIVWVAYMCSSAIVFYLAFWGPILNERIGFSVSAAATLAAWTAVAGAAGQLLIGRFIDHRGAGTIAWMPLLAVPCLMVIGLVPLSAAGYIVVIVLAHVFVIGGHGGIISICGIFYRPAIRANGAGWATSMAKFGAMLGPWLAGFVMDHGLDARGTFFVFAFFPLAMVVLLVLLGRIQRGLPADADGSLHAPAPAVAR</sequence>
<dbReference type="PANTHER" id="PTHR23508">
    <property type="entry name" value="CARBOXYLIC ACID TRANSPORTER PROTEIN HOMOLOG"/>
    <property type="match status" value="1"/>
</dbReference>
<evidence type="ECO:0000256" key="2">
    <source>
        <dbReference type="ARBA" id="ARBA00022692"/>
    </source>
</evidence>
<dbReference type="InterPro" id="IPR011701">
    <property type="entry name" value="MFS"/>
</dbReference>
<dbReference type="PROSITE" id="PS50850">
    <property type="entry name" value="MFS"/>
    <property type="match status" value="1"/>
</dbReference>
<evidence type="ECO:0000259" key="6">
    <source>
        <dbReference type="PROSITE" id="PS50850"/>
    </source>
</evidence>
<evidence type="ECO:0000256" key="5">
    <source>
        <dbReference type="SAM" id="Phobius"/>
    </source>
</evidence>
<evidence type="ECO:0000256" key="1">
    <source>
        <dbReference type="ARBA" id="ARBA00004651"/>
    </source>
</evidence>
<feature type="transmembrane region" description="Helical" evidence="5">
    <location>
        <begin position="300"/>
        <end position="323"/>
    </location>
</feature>
<comment type="caution">
    <text evidence="7">The sequence shown here is derived from an EMBL/GenBank/DDBJ whole genome shotgun (WGS) entry which is preliminary data.</text>
</comment>
<comment type="subcellular location">
    <subcellularLocation>
        <location evidence="1">Cell membrane</location>
        <topology evidence="1">Multi-pass membrane protein</topology>
    </subcellularLocation>
</comment>
<feature type="transmembrane region" description="Helical" evidence="5">
    <location>
        <begin position="394"/>
        <end position="412"/>
    </location>
</feature>
<keyword evidence="8" id="KW-1185">Reference proteome</keyword>
<feature type="transmembrane region" description="Helical" evidence="5">
    <location>
        <begin position="424"/>
        <end position="443"/>
    </location>
</feature>
<keyword evidence="4 5" id="KW-0472">Membrane</keyword>
<feature type="transmembrane region" description="Helical" evidence="5">
    <location>
        <begin position="70"/>
        <end position="90"/>
    </location>
</feature>
<feature type="transmembrane region" description="Helical" evidence="5">
    <location>
        <begin position="28"/>
        <end position="50"/>
    </location>
</feature>
<evidence type="ECO:0000313" key="8">
    <source>
        <dbReference type="Proteomes" id="UP000321261"/>
    </source>
</evidence>
<organism evidence="7 8">
    <name type="scientific">Pseudonocardia hierapolitana</name>
    <dbReference type="NCBI Taxonomy" id="1128676"/>
    <lineage>
        <taxon>Bacteria</taxon>
        <taxon>Bacillati</taxon>
        <taxon>Actinomycetota</taxon>
        <taxon>Actinomycetes</taxon>
        <taxon>Pseudonocardiales</taxon>
        <taxon>Pseudonocardiaceae</taxon>
        <taxon>Pseudonocardia</taxon>
    </lineage>
</organism>
<dbReference type="Gene3D" id="1.20.1250.20">
    <property type="entry name" value="MFS general substrate transporter like domains"/>
    <property type="match status" value="1"/>
</dbReference>
<feature type="transmembrane region" description="Helical" evidence="5">
    <location>
        <begin position="97"/>
        <end position="116"/>
    </location>
</feature>
<dbReference type="RefSeq" id="WP_147259421.1">
    <property type="nucleotide sequence ID" value="NZ_VIWU01000001.1"/>
</dbReference>
<dbReference type="Proteomes" id="UP000321261">
    <property type="component" value="Unassembled WGS sequence"/>
</dbReference>
<feature type="domain" description="Major facilitator superfamily (MFS) profile" evidence="6">
    <location>
        <begin position="32"/>
        <end position="448"/>
    </location>
</feature>
<feature type="transmembrane region" description="Helical" evidence="5">
    <location>
        <begin position="186"/>
        <end position="206"/>
    </location>
</feature>
<evidence type="ECO:0000313" key="7">
    <source>
        <dbReference type="EMBL" id="TWF80801.1"/>
    </source>
</evidence>
<reference evidence="7 8" key="1">
    <citation type="submission" date="2019-06" db="EMBL/GenBank/DDBJ databases">
        <title>Sequencing the genomes of 1000 actinobacteria strains.</title>
        <authorList>
            <person name="Klenk H.-P."/>
        </authorList>
    </citation>
    <scope>NUCLEOTIDE SEQUENCE [LARGE SCALE GENOMIC DNA]</scope>
    <source>
        <strain evidence="7 8">DSM 45671</strain>
    </source>
</reference>
<dbReference type="PANTHER" id="PTHR23508:SF10">
    <property type="entry name" value="CARBOXYLIC ACID TRANSPORTER PROTEIN HOMOLOG"/>
    <property type="match status" value="1"/>
</dbReference>
<name>A0A561T125_9PSEU</name>
<feature type="transmembrane region" description="Helical" evidence="5">
    <location>
        <begin position="122"/>
        <end position="144"/>
    </location>
</feature>
<dbReference type="InterPro" id="IPR020846">
    <property type="entry name" value="MFS_dom"/>
</dbReference>
<feature type="transmembrane region" description="Helical" evidence="5">
    <location>
        <begin position="360"/>
        <end position="385"/>
    </location>
</feature>
<evidence type="ECO:0000256" key="3">
    <source>
        <dbReference type="ARBA" id="ARBA00022989"/>
    </source>
</evidence>
<dbReference type="SUPFAM" id="SSF103473">
    <property type="entry name" value="MFS general substrate transporter"/>
    <property type="match status" value="1"/>
</dbReference>
<feature type="transmembrane region" description="Helical" evidence="5">
    <location>
        <begin position="335"/>
        <end position="354"/>
    </location>
</feature>
<feature type="transmembrane region" description="Helical" evidence="5">
    <location>
        <begin position="266"/>
        <end position="288"/>
    </location>
</feature>
<dbReference type="Pfam" id="PF07690">
    <property type="entry name" value="MFS_1"/>
    <property type="match status" value="1"/>
</dbReference>
<dbReference type="EMBL" id="VIWU01000001">
    <property type="protein sequence ID" value="TWF80801.1"/>
    <property type="molecule type" value="Genomic_DNA"/>
</dbReference>
<dbReference type="OrthoDB" id="9109650at2"/>
<gene>
    <name evidence="7" type="ORF">FHX44_116744</name>
</gene>
<protein>
    <submittedName>
        <fullName evidence="7">AAHS family 4-hydroxybenzoate transporter-like MFS transporter</fullName>
    </submittedName>
</protein>
<dbReference type="GO" id="GO:0005886">
    <property type="term" value="C:plasma membrane"/>
    <property type="evidence" value="ECO:0007669"/>
    <property type="project" value="UniProtKB-SubCell"/>
</dbReference>
<keyword evidence="3 5" id="KW-1133">Transmembrane helix</keyword>
<accession>A0A561T125</accession>
<dbReference type="GO" id="GO:0046943">
    <property type="term" value="F:carboxylic acid transmembrane transporter activity"/>
    <property type="evidence" value="ECO:0007669"/>
    <property type="project" value="TreeGrafter"/>
</dbReference>